<protein>
    <submittedName>
        <fullName evidence="1">Uncharacterized protein</fullName>
    </submittedName>
</protein>
<dbReference type="EMBL" id="BNDW01000019">
    <property type="protein sequence ID" value="GHI21238.1"/>
    <property type="molecule type" value="Genomic_DNA"/>
</dbReference>
<dbReference type="Proteomes" id="UP001052739">
    <property type="component" value="Unassembled WGS sequence"/>
</dbReference>
<keyword evidence="2" id="KW-1185">Reference proteome</keyword>
<name>A0ABQ3P879_9ACTN</name>
<evidence type="ECO:0000313" key="2">
    <source>
        <dbReference type="Proteomes" id="UP001052739"/>
    </source>
</evidence>
<gene>
    <name evidence="1" type="ORF">Shyd_26090</name>
</gene>
<reference evidence="1" key="1">
    <citation type="submission" date="2024-05" db="EMBL/GenBank/DDBJ databases">
        <title>Whole genome shotgun sequence of Streptomyces hydrogenans NBRC 13475.</title>
        <authorList>
            <person name="Komaki H."/>
            <person name="Tamura T."/>
        </authorList>
    </citation>
    <scope>NUCLEOTIDE SEQUENCE</scope>
    <source>
        <strain evidence="1">NBRC 13475</strain>
    </source>
</reference>
<accession>A0ABQ3P879</accession>
<evidence type="ECO:0000313" key="1">
    <source>
        <dbReference type="EMBL" id="GHI21238.1"/>
    </source>
</evidence>
<organism evidence="1 2">
    <name type="scientific">Streptomyces hydrogenans</name>
    <dbReference type="NCBI Taxonomy" id="1873719"/>
    <lineage>
        <taxon>Bacteria</taxon>
        <taxon>Bacillati</taxon>
        <taxon>Actinomycetota</taxon>
        <taxon>Actinomycetes</taxon>
        <taxon>Kitasatosporales</taxon>
        <taxon>Streptomycetaceae</taxon>
        <taxon>Streptomyces</taxon>
    </lineage>
</organism>
<proteinExistence type="predicted"/>
<sequence length="80" mass="8555">MSILLPNRYLKPADSLAVHAAELYRVMPPASSVGAGWASYRSLFGALPFERFVLTLDVLVGLGVVRLEGQQLVKVAEGAA</sequence>
<comment type="caution">
    <text evidence="1">The sequence shown here is derived from an EMBL/GenBank/DDBJ whole genome shotgun (WGS) entry which is preliminary data.</text>
</comment>